<feature type="non-terminal residue" evidence="1">
    <location>
        <position position="1"/>
    </location>
</feature>
<evidence type="ECO:0000313" key="2">
    <source>
        <dbReference type="Proteomes" id="UP001057452"/>
    </source>
</evidence>
<comment type="caution">
    <text evidence="1">The sequence shown here is derived from an EMBL/GenBank/DDBJ whole genome shotgun (WGS) entry which is preliminary data.</text>
</comment>
<feature type="non-terminal residue" evidence="1">
    <location>
        <position position="59"/>
    </location>
</feature>
<organism evidence="1 2">
    <name type="scientific">Chaenocephalus aceratus</name>
    <name type="common">Blackfin icefish</name>
    <name type="synonym">Chaenichthys aceratus</name>
    <dbReference type="NCBI Taxonomy" id="36190"/>
    <lineage>
        <taxon>Eukaryota</taxon>
        <taxon>Metazoa</taxon>
        <taxon>Chordata</taxon>
        <taxon>Craniata</taxon>
        <taxon>Vertebrata</taxon>
        <taxon>Euteleostomi</taxon>
        <taxon>Actinopterygii</taxon>
        <taxon>Neopterygii</taxon>
        <taxon>Teleostei</taxon>
        <taxon>Neoteleostei</taxon>
        <taxon>Acanthomorphata</taxon>
        <taxon>Eupercaria</taxon>
        <taxon>Perciformes</taxon>
        <taxon>Notothenioidei</taxon>
        <taxon>Channichthyidae</taxon>
        <taxon>Chaenocephalus</taxon>
    </lineage>
</organism>
<proteinExistence type="predicted"/>
<dbReference type="EMBL" id="CM043789">
    <property type="protein sequence ID" value="KAI4827006.1"/>
    <property type="molecule type" value="Genomic_DNA"/>
</dbReference>
<gene>
    <name evidence="1" type="ORF">KUCAC02_030434</name>
</gene>
<accession>A0ACB9XKJ7</accession>
<dbReference type="Proteomes" id="UP001057452">
    <property type="component" value="Chromosome 5"/>
</dbReference>
<protein>
    <submittedName>
        <fullName evidence="1">Uncharacterized protein</fullName>
    </submittedName>
</protein>
<name>A0ACB9XKJ7_CHAAC</name>
<evidence type="ECO:0000313" key="1">
    <source>
        <dbReference type="EMBL" id="KAI4827006.1"/>
    </source>
</evidence>
<keyword evidence="2" id="KW-1185">Reference proteome</keyword>
<sequence>PSEKQNLKPLGILSEEERGGGILSERSFVRSADFHRRSTTDKRALQSCVTRLYTPAMAS</sequence>
<reference evidence="1" key="1">
    <citation type="submission" date="2022-05" db="EMBL/GenBank/DDBJ databases">
        <title>Chromosome-level genome of Chaenocephalus aceratus.</title>
        <authorList>
            <person name="Park H."/>
        </authorList>
    </citation>
    <scope>NUCLEOTIDE SEQUENCE</scope>
    <source>
        <strain evidence="1">KU_202001</strain>
    </source>
</reference>